<organism evidence="2 3">
    <name type="scientific">Haemaphysalis longicornis</name>
    <name type="common">Bush tick</name>
    <dbReference type="NCBI Taxonomy" id="44386"/>
    <lineage>
        <taxon>Eukaryota</taxon>
        <taxon>Metazoa</taxon>
        <taxon>Ecdysozoa</taxon>
        <taxon>Arthropoda</taxon>
        <taxon>Chelicerata</taxon>
        <taxon>Arachnida</taxon>
        <taxon>Acari</taxon>
        <taxon>Parasitiformes</taxon>
        <taxon>Ixodida</taxon>
        <taxon>Ixodoidea</taxon>
        <taxon>Ixodidae</taxon>
        <taxon>Haemaphysalinae</taxon>
        <taxon>Haemaphysalis</taxon>
    </lineage>
</organism>
<dbReference type="SUPFAM" id="SSF53335">
    <property type="entry name" value="S-adenosyl-L-methionine-dependent methyltransferases"/>
    <property type="match status" value="1"/>
</dbReference>
<dbReference type="OrthoDB" id="6408197at2759"/>
<dbReference type="EMBL" id="JABSTR010000584">
    <property type="protein sequence ID" value="KAH9382889.1"/>
    <property type="molecule type" value="Genomic_DNA"/>
</dbReference>
<dbReference type="VEuPathDB" id="VectorBase:HLOH_049589"/>
<name>A0A9J6H735_HAELO</name>
<dbReference type="Pfam" id="PF08241">
    <property type="entry name" value="Methyltransf_11"/>
    <property type="match status" value="1"/>
</dbReference>
<keyword evidence="3" id="KW-1185">Reference proteome</keyword>
<accession>A0A9J6H735</accession>
<comment type="caution">
    <text evidence="2">The sequence shown here is derived from an EMBL/GenBank/DDBJ whole genome shotgun (WGS) entry which is preliminary data.</text>
</comment>
<proteinExistence type="predicted"/>
<dbReference type="Gene3D" id="3.40.50.150">
    <property type="entry name" value="Vaccinia Virus protein VP39"/>
    <property type="match status" value="1"/>
</dbReference>
<reference evidence="2 3" key="1">
    <citation type="journal article" date="2020" name="Cell">
        <title>Large-Scale Comparative Analyses of Tick Genomes Elucidate Their Genetic Diversity and Vector Capacities.</title>
        <authorList>
            <consortium name="Tick Genome and Microbiome Consortium (TIGMIC)"/>
            <person name="Jia N."/>
            <person name="Wang J."/>
            <person name="Shi W."/>
            <person name="Du L."/>
            <person name="Sun Y."/>
            <person name="Zhan W."/>
            <person name="Jiang J.F."/>
            <person name="Wang Q."/>
            <person name="Zhang B."/>
            <person name="Ji P."/>
            <person name="Bell-Sakyi L."/>
            <person name="Cui X.M."/>
            <person name="Yuan T.T."/>
            <person name="Jiang B.G."/>
            <person name="Yang W.F."/>
            <person name="Lam T.T."/>
            <person name="Chang Q.C."/>
            <person name="Ding S.J."/>
            <person name="Wang X.J."/>
            <person name="Zhu J.G."/>
            <person name="Ruan X.D."/>
            <person name="Zhao L."/>
            <person name="Wei J.T."/>
            <person name="Ye R.Z."/>
            <person name="Que T.C."/>
            <person name="Du C.H."/>
            <person name="Zhou Y.H."/>
            <person name="Cheng J.X."/>
            <person name="Dai P.F."/>
            <person name="Guo W.B."/>
            <person name="Han X.H."/>
            <person name="Huang E.J."/>
            <person name="Li L.F."/>
            <person name="Wei W."/>
            <person name="Gao Y.C."/>
            <person name="Liu J.Z."/>
            <person name="Shao H.Z."/>
            <person name="Wang X."/>
            <person name="Wang C.C."/>
            <person name="Yang T.C."/>
            <person name="Huo Q.B."/>
            <person name="Li W."/>
            <person name="Chen H.Y."/>
            <person name="Chen S.E."/>
            <person name="Zhou L.G."/>
            <person name="Ni X.B."/>
            <person name="Tian J.H."/>
            <person name="Sheng Y."/>
            <person name="Liu T."/>
            <person name="Pan Y.S."/>
            <person name="Xia L.Y."/>
            <person name="Li J."/>
            <person name="Zhao F."/>
            <person name="Cao W.C."/>
        </authorList>
    </citation>
    <scope>NUCLEOTIDE SEQUENCE [LARGE SCALE GENOMIC DNA]</scope>
    <source>
        <strain evidence="2">HaeL-2018</strain>
    </source>
</reference>
<gene>
    <name evidence="2" type="ORF">HPB48_023554</name>
</gene>
<sequence>MEETKEAKRTNKVYIGDWAETSESGEAYARVTEDLRTAKGALLKFFAAAFLTSCPPPTDGERNEGARGRCLDIGCGPGGFTVNHLLPCLPVWCKKVVAVDNSDSMLQLAREKQPHPNVEYKHMDIAVDEDVARFYANEGCFDMVCSFAALHWISDHHQAIRNIEKLVAPGGECFITFAGSMLLFDFFAALMASPRWTKYSEHDVKQHSALGAKLTWIAFREQ</sequence>
<evidence type="ECO:0000313" key="2">
    <source>
        <dbReference type="EMBL" id="KAH9382889.1"/>
    </source>
</evidence>
<dbReference type="InterPro" id="IPR013216">
    <property type="entry name" value="Methyltransf_11"/>
</dbReference>
<dbReference type="InterPro" id="IPR029063">
    <property type="entry name" value="SAM-dependent_MTases_sf"/>
</dbReference>
<evidence type="ECO:0000313" key="3">
    <source>
        <dbReference type="Proteomes" id="UP000821853"/>
    </source>
</evidence>
<dbReference type="PANTHER" id="PTHR43861">
    <property type="entry name" value="TRANS-ACONITATE 2-METHYLTRANSFERASE-RELATED"/>
    <property type="match status" value="1"/>
</dbReference>
<feature type="domain" description="Methyltransferase type 11" evidence="1">
    <location>
        <begin position="71"/>
        <end position="175"/>
    </location>
</feature>
<protein>
    <recommendedName>
        <fullName evidence="1">Methyltransferase type 11 domain-containing protein</fullName>
    </recommendedName>
</protein>
<dbReference type="GO" id="GO:0008757">
    <property type="term" value="F:S-adenosylmethionine-dependent methyltransferase activity"/>
    <property type="evidence" value="ECO:0007669"/>
    <property type="project" value="InterPro"/>
</dbReference>
<dbReference type="PANTHER" id="PTHR43861:SF1">
    <property type="entry name" value="TRANS-ACONITATE 2-METHYLTRANSFERASE"/>
    <property type="match status" value="1"/>
</dbReference>
<dbReference type="AlphaFoldDB" id="A0A9J6H735"/>
<evidence type="ECO:0000259" key="1">
    <source>
        <dbReference type="Pfam" id="PF08241"/>
    </source>
</evidence>
<dbReference type="CDD" id="cd02440">
    <property type="entry name" value="AdoMet_MTases"/>
    <property type="match status" value="1"/>
</dbReference>
<dbReference type="Proteomes" id="UP000821853">
    <property type="component" value="Unassembled WGS sequence"/>
</dbReference>